<protein>
    <submittedName>
        <fullName evidence="1">Retrotransposon-derived protein peg10</fullName>
    </submittedName>
</protein>
<accession>A0ACC2THF6</accession>
<reference evidence="1" key="1">
    <citation type="submission" date="2022-04" db="EMBL/GenBank/DDBJ databases">
        <title>Genome of the entomopathogenic fungus Entomophthora muscae.</title>
        <authorList>
            <person name="Elya C."/>
            <person name="Lovett B.R."/>
            <person name="Lee E."/>
            <person name="Macias A.M."/>
            <person name="Hajek A.E."/>
            <person name="De Bivort B.L."/>
            <person name="Kasson M.T."/>
            <person name="De Fine Licht H.H."/>
            <person name="Stajich J.E."/>
        </authorList>
    </citation>
    <scope>NUCLEOTIDE SEQUENCE</scope>
    <source>
        <strain evidence="1">Berkeley</strain>
    </source>
</reference>
<comment type="caution">
    <text evidence="1">The sequence shown here is derived from an EMBL/GenBank/DDBJ whole genome shotgun (WGS) entry which is preliminary data.</text>
</comment>
<gene>
    <name evidence="1" type="primary">PEG10_19</name>
    <name evidence="1" type="ORF">DSO57_1010331</name>
</gene>
<proteinExistence type="predicted"/>
<sequence length="312" mass="34298">FCSLQSRLQASDAEACSFSKLGFNRLLQEFLVHYNLPNKLEPLIREVVKWNQKYLSSKASSSSNLSPAAWLFVPDKVLLPSNPPPGTEPKSGRGFCFTAKEVLKRRNINLCSYCGSKDHLLPACPLSKRSPFVNKTSTLILLSLIDTSKSPNVLVTLHGPLRKIKVLALLDTGADAKFIEERLAKLIGLSASGSLDVKVGNSTIIGATPILQPVTINLKGSPFHATCNSSPNLSFPFILGFPWLRKSLLNFNQLNNKISFTCNDIVKFPLVSGTLYLIPSKLSLTTISSTILDIFFLQRQGWITLLLLLLQG</sequence>
<keyword evidence="2" id="KW-1185">Reference proteome</keyword>
<dbReference type="Proteomes" id="UP001165960">
    <property type="component" value="Unassembled WGS sequence"/>
</dbReference>
<name>A0ACC2THF6_9FUNG</name>
<evidence type="ECO:0000313" key="2">
    <source>
        <dbReference type="Proteomes" id="UP001165960"/>
    </source>
</evidence>
<dbReference type="EMBL" id="QTSX02002874">
    <property type="protein sequence ID" value="KAJ9074030.1"/>
    <property type="molecule type" value="Genomic_DNA"/>
</dbReference>
<organism evidence="1 2">
    <name type="scientific">Entomophthora muscae</name>
    <dbReference type="NCBI Taxonomy" id="34485"/>
    <lineage>
        <taxon>Eukaryota</taxon>
        <taxon>Fungi</taxon>
        <taxon>Fungi incertae sedis</taxon>
        <taxon>Zoopagomycota</taxon>
        <taxon>Entomophthoromycotina</taxon>
        <taxon>Entomophthoromycetes</taxon>
        <taxon>Entomophthorales</taxon>
        <taxon>Entomophthoraceae</taxon>
        <taxon>Entomophthora</taxon>
    </lineage>
</organism>
<feature type="non-terminal residue" evidence="1">
    <location>
        <position position="1"/>
    </location>
</feature>
<evidence type="ECO:0000313" key="1">
    <source>
        <dbReference type="EMBL" id="KAJ9074030.1"/>
    </source>
</evidence>